<dbReference type="Pfam" id="PF08459">
    <property type="entry name" value="UvrC_RNaseH_dom"/>
    <property type="match status" value="1"/>
</dbReference>
<evidence type="ECO:0000256" key="4">
    <source>
        <dbReference type="ARBA" id="ARBA00022881"/>
    </source>
</evidence>
<dbReference type="InterPro" id="IPR001162">
    <property type="entry name" value="UvrC_RNase_H_dom"/>
</dbReference>
<dbReference type="Pfam" id="PF02151">
    <property type="entry name" value="UVR"/>
    <property type="match status" value="1"/>
</dbReference>
<organism evidence="11">
    <name type="scientific">Peptoclostridium acidaminophilum</name>
    <name type="common">Eubacterium acidaminophilum</name>
    <dbReference type="NCBI Taxonomy" id="1731"/>
    <lineage>
        <taxon>Bacteria</taxon>
        <taxon>Bacillati</taxon>
        <taxon>Bacillota</taxon>
        <taxon>Clostridia</taxon>
        <taxon>Peptostreptococcales</taxon>
        <taxon>Peptoclostridiaceae</taxon>
        <taxon>Peptoclostridium</taxon>
    </lineage>
</organism>
<feature type="domain" description="GIY-YIG" evidence="9">
    <location>
        <begin position="13"/>
        <end position="92"/>
    </location>
</feature>
<dbReference type="PROSITE" id="PS50164">
    <property type="entry name" value="GIY_YIG"/>
    <property type="match status" value="1"/>
</dbReference>
<reference evidence="11" key="1">
    <citation type="thesis" date="2000" institute="Department of Biologie" country="Institut fuer Mikrobiologie, Martin-Luther-University Halle, Halle, Germany">
        <authorList>
            <person name="Graentzdoerffer A."/>
        </authorList>
    </citation>
    <scope>NUCLEOTIDE SEQUENCE</scope>
    <source>
        <strain evidence="11">Al-2</strain>
    </source>
</reference>
<dbReference type="SUPFAM" id="SSF46600">
    <property type="entry name" value="C-terminal UvrC-binding domain of UvrB"/>
    <property type="match status" value="1"/>
</dbReference>
<dbReference type="Pfam" id="PF14520">
    <property type="entry name" value="HHH_5"/>
    <property type="match status" value="1"/>
</dbReference>
<dbReference type="InterPro" id="IPR003583">
    <property type="entry name" value="Hlx-hairpin-Hlx_DNA-bd_motif"/>
</dbReference>
<dbReference type="PROSITE" id="PS50151">
    <property type="entry name" value="UVR"/>
    <property type="match status" value="1"/>
</dbReference>
<dbReference type="Gene3D" id="3.30.420.340">
    <property type="entry name" value="UvrC, RNAse H endonuclease domain"/>
    <property type="match status" value="1"/>
</dbReference>
<dbReference type="PANTHER" id="PTHR30562:SF1">
    <property type="entry name" value="UVRABC SYSTEM PROTEIN C"/>
    <property type="match status" value="1"/>
</dbReference>
<sequence length="607" mass="70376">MFDIKKQLSMLPDSPGVYIMKDSTGDIIYIGKAKSLKNRVRQYFGSHGKSSPKVEAMVGNISEFEYIMTDSELEALILECNLIKKHRPKYNIIFRDDKTYPFIKVSVNEDYPRVLKVRSMREDGAKYFGPYTSEGAVNDVISLIRRIYPIRKCKNDIKRMIQRGERPCINYDIGKCTGPCRGIDAREQYMQMIDEIVTFLSGRSETLIESIEQQMQVAAERLDFEKAAYFRDKIGSLRILAQRQKIVSKSSVDQDFIAAYFYEGKACIQVFFVREGRIIGREHFVVEDVLEEQKGEVFASFIKHFYSYQGFIPSEILIESETGEDEVLQSWLESIKGRKVHIKVPQKGEKREMIEMVKKNARESAEKFSNVSRLKDSQELLEELRSLLELEETPNRIEAFDISNIQGVDSVGSMVVFTRGRKDSKEYRRFRIKTVQGPDDYSSLYEIVLRRLKKWSGRPDLMLIDGGRGQVGVVSRLLLELGVDIPVWGMYKDDKHRTRGLVSLEREIELKKSSQLYRFICTIQDEAHRFAIDYHRSLRHGKLKRSVLDDIAGVGEKRKLLLISHFRSVENIRNAKLEELKAISGISAEVAERIYMFFREEGKIDRR</sequence>
<comment type="subcellular location">
    <subcellularLocation>
        <location evidence="7">Cytoplasm</location>
    </subcellularLocation>
</comment>
<dbReference type="GO" id="GO:0003677">
    <property type="term" value="F:DNA binding"/>
    <property type="evidence" value="ECO:0007669"/>
    <property type="project" value="UniProtKB-UniRule"/>
</dbReference>
<keyword evidence="5 7" id="KW-0234">DNA repair</keyword>
<dbReference type="NCBIfam" id="TIGR00194">
    <property type="entry name" value="uvrC"/>
    <property type="match status" value="1"/>
</dbReference>
<dbReference type="InterPro" id="IPR036876">
    <property type="entry name" value="UVR_dom_sf"/>
</dbReference>
<dbReference type="InterPro" id="IPR035901">
    <property type="entry name" value="GIY-YIG_endonuc_sf"/>
</dbReference>
<dbReference type="InterPro" id="IPR004791">
    <property type="entry name" value="UvrC"/>
</dbReference>
<protein>
    <recommendedName>
        <fullName evidence="7">UvrABC system protein C</fullName>
        <shortName evidence="7">Protein UvrC</shortName>
    </recommendedName>
    <alternativeName>
        <fullName evidence="7">Excinuclease ABC subunit C</fullName>
    </alternativeName>
</protein>
<dbReference type="GO" id="GO:0009432">
    <property type="term" value="P:SOS response"/>
    <property type="evidence" value="ECO:0007669"/>
    <property type="project" value="UniProtKB-UniRule"/>
</dbReference>
<dbReference type="GO" id="GO:0005737">
    <property type="term" value="C:cytoplasm"/>
    <property type="evidence" value="ECO:0007669"/>
    <property type="project" value="UniProtKB-SubCell"/>
</dbReference>
<feature type="domain" description="UVR" evidence="8">
    <location>
        <begin position="205"/>
        <end position="240"/>
    </location>
</feature>
<dbReference type="PANTHER" id="PTHR30562">
    <property type="entry name" value="UVRC/OXIDOREDUCTASE"/>
    <property type="match status" value="1"/>
</dbReference>
<dbReference type="InterPro" id="IPR001943">
    <property type="entry name" value="UVR_dom"/>
</dbReference>
<dbReference type="HAMAP" id="MF_00203">
    <property type="entry name" value="UvrC"/>
    <property type="match status" value="1"/>
</dbReference>
<dbReference type="InterPro" id="IPR038476">
    <property type="entry name" value="UvrC_RNase_H_dom_sf"/>
</dbReference>
<dbReference type="Gene3D" id="4.10.860.10">
    <property type="entry name" value="UVR domain"/>
    <property type="match status" value="1"/>
</dbReference>
<dbReference type="CDD" id="cd10434">
    <property type="entry name" value="GIY-YIG_UvrC_Cho"/>
    <property type="match status" value="1"/>
</dbReference>
<evidence type="ECO:0000256" key="6">
    <source>
        <dbReference type="ARBA" id="ARBA00023236"/>
    </source>
</evidence>
<dbReference type="GO" id="GO:0009381">
    <property type="term" value="F:excinuclease ABC activity"/>
    <property type="evidence" value="ECO:0007669"/>
    <property type="project" value="UniProtKB-UniRule"/>
</dbReference>
<dbReference type="InterPro" id="IPR047296">
    <property type="entry name" value="GIY-YIG_UvrC_Cho"/>
</dbReference>
<reference evidence="11" key="2">
    <citation type="journal article" date="2003" name="Arch. Microbiol.">
        <title>Molecular and biochemical characterization of two tungsten- and selenium-containing formate dehydrogenases from Eubacterium acidaminophilum that are associated with components of an iron-only hydrogenase.</title>
        <authorList>
            <person name="Graentzdoerffer A."/>
            <person name="Rauh D."/>
            <person name="Pich A."/>
            <person name="Andreesen J.R."/>
        </authorList>
    </citation>
    <scope>NUCLEOTIDE SEQUENCE</scope>
    <source>
        <strain evidence="11">Al-2</strain>
    </source>
</reference>
<comment type="similarity">
    <text evidence="7">Belongs to the UvrC family.</text>
</comment>
<comment type="function">
    <text evidence="7">The UvrABC repair system catalyzes the recognition and processing of DNA lesions. UvrC both incises the 5' and 3' sides of the lesion. The N-terminal half is responsible for the 3' incision and the C-terminal half is responsible for the 5' incision.</text>
</comment>
<evidence type="ECO:0000259" key="9">
    <source>
        <dbReference type="PROSITE" id="PS50164"/>
    </source>
</evidence>
<dbReference type="Pfam" id="PF22920">
    <property type="entry name" value="UvrC_RNaseH"/>
    <property type="match status" value="1"/>
</dbReference>
<gene>
    <name evidence="7 11" type="primary">uvrC</name>
</gene>
<dbReference type="EMBL" id="AJ312124">
    <property type="protein sequence ID" value="CAC39227.1"/>
    <property type="molecule type" value="Genomic_DNA"/>
</dbReference>
<evidence type="ECO:0000313" key="11">
    <source>
        <dbReference type="EMBL" id="CAC39227.1"/>
    </source>
</evidence>
<dbReference type="InterPro" id="IPR050066">
    <property type="entry name" value="UvrABC_protein_C"/>
</dbReference>
<keyword evidence="4 7" id="KW-0267">Excision nuclease</keyword>
<keyword evidence="3 7" id="KW-0228">DNA excision</keyword>
<feature type="domain" description="UvrC family homology region profile" evidence="10">
    <location>
        <begin position="256"/>
        <end position="478"/>
    </location>
</feature>
<dbReference type="InterPro" id="IPR000305">
    <property type="entry name" value="GIY-YIG_endonuc"/>
</dbReference>
<evidence type="ECO:0000256" key="2">
    <source>
        <dbReference type="ARBA" id="ARBA00022763"/>
    </source>
</evidence>
<dbReference type="AlphaFoldDB" id="Q93SG1"/>
<dbReference type="Gene3D" id="3.40.1440.10">
    <property type="entry name" value="GIY-YIG endonuclease"/>
    <property type="match status" value="1"/>
</dbReference>
<keyword evidence="1 7" id="KW-0963">Cytoplasm</keyword>
<accession>Q93SG1</accession>
<name>Q93SG1_PEPAC</name>
<evidence type="ECO:0000256" key="1">
    <source>
        <dbReference type="ARBA" id="ARBA00022490"/>
    </source>
</evidence>
<dbReference type="SUPFAM" id="SSF82771">
    <property type="entry name" value="GIY-YIG endonuclease"/>
    <property type="match status" value="1"/>
</dbReference>
<evidence type="ECO:0000259" key="10">
    <source>
        <dbReference type="PROSITE" id="PS50165"/>
    </source>
</evidence>
<evidence type="ECO:0000256" key="3">
    <source>
        <dbReference type="ARBA" id="ARBA00022769"/>
    </source>
</evidence>
<comment type="subunit">
    <text evidence="7">Interacts with UvrB in an incision complex.</text>
</comment>
<proteinExistence type="inferred from homology"/>
<dbReference type="PROSITE" id="PS50165">
    <property type="entry name" value="UVRC"/>
    <property type="match status" value="1"/>
</dbReference>
<dbReference type="GO" id="GO:0006289">
    <property type="term" value="P:nucleotide-excision repair"/>
    <property type="evidence" value="ECO:0007669"/>
    <property type="project" value="UniProtKB-UniRule"/>
</dbReference>
<keyword evidence="6 7" id="KW-0742">SOS response</keyword>
<evidence type="ECO:0000256" key="7">
    <source>
        <dbReference type="HAMAP-Rule" id="MF_00203"/>
    </source>
</evidence>
<dbReference type="SMART" id="SM00465">
    <property type="entry name" value="GIYc"/>
    <property type="match status" value="1"/>
</dbReference>
<keyword evidence="2 7" id="KW-0227">DNA damage</keyword>
<dbReference type="InterPro" id="IPR010994">
    <property type="entry name" value="RuvA_2-like"/>
</dbReference>
<dbReference type="FunFam" id="3.40.1440.10:FF:000001">
    <property type="entry name" value="UvrABC system protein C"/>
    <property type="match status" value="1"/>
</dbReference>
<evidence type="ECO:0000256" key="5">
    <source>
        <dbReference type="ARBA" id="ARBA00023204"/>
    </source>
</evidence>
<dbReference type="Gene3D" id="1.10.150.20">
    <property type="entry name" value="5' to 3' exonuclease, C-terminal subdomain"/>
    <property type="match status" value="1"/>
</dbReference>
<evidence type="ECO:0000259" key="8">
    <source>
        <dbReference type="PROSITE" id="PS50151"/>
    </source>
</evidence>
<dbReference type="SMART" id="SM00278">
    <property type="entry name" value="HhH1"/>
    <property type="match status" value="2"/>
</dbReference>
<dbReference type="SUPFAM" id="SSF47781">
    <property type="entry name" value="RuvA domain 2-like"/>
    <property type="match status" value="1"/>
</dbReference>
<dbReference type="GO" id="GO:0009380">
    <property type="term" value="C:excinuclease repair complex"/>
    <property type="evidence" value="ECO:0007669"/>
    <property type="project" value="InterPro"/>
</dbReference>
<dbReference type="Pfam" id="PF01541">
    <property type="entry name" value="GIY-YIG"/>
    <property type="match status" value="1"/>
</dbReference>